<dbReference type="EMBL" id="SRLC01000001">
    <property type="protein sequence ID" value="TGE26076.1"/>
    <property type="molecule type" value="Genomic_DNA"/>
</dbReference>
<dbReference type="RefSeq" id="WP_135463649.1">
    <property type="nucleotide sequence ID" value="NZ_SRLC01000001.1"/>
</dbReference>
<gene>
    <name evidence="2" type="ORF">E5K00_02635</name>
</gene>
<evidence type="ECO:0000313" key="3">
    <source>
        <dbReference type="Proteomes" id="UP000297549"/>
    </source>
</evidence>
<sequence length="67" mass="8258">MTFYFSERHFIYWNAISENLPLFIVLHDPVQDIVYWQYYNIENIVKTSKKWKIDFPLNNILNTICKK</sequence>
<dbReference type="AlphaFoldDB" id="A0A4Z0Q9H3"/>
<organism evidence="2 3">
    <name type="scientific">Hymenobacter aquaticus</name>
    <dbReference type="NCBI Taxonomy" id="1867101"/>
    <lineage>
        <taxon>Bacteria</taxon>
        <taxon>Pseudomonadati</taxon>
        <taxon>Bacteroidota</taxon>
        <taxon>Cytophagia</taxon>
        <taxon>Cytophagales</taxon>
        <taxon>Hymenobacteraceae</taxon>
        <taxon>Hymenobacter</taxon>
    </lineage>
</organism>
<proteinExistence type="predicted"/>
<evidence type="ECO:0000259" key="1">
    <source>
        <dbReference type="Pfam" id="PF14280"/>
    </source>
</evidence>
<feature type="domain" description="DUF4365" evidence="1">
    <location>
        <begin position="2"/>
        <end position="63"/>
    </location>
</feature>
<reference evidence="2 3" key="1">
    <citation type="submission" date="2019-04" db="EMBL/GenBank/DDBJ databases">
        <authorList>
            <person name="Feng G."/>
            <person name="Zhang J."/>
            <person name="Zhu H."/>
        </authorList>
    </citation>
    <scope>NUCLEOTIDE SEQUENCE [LARGE SCALE GENOMIC DNA]</scope>
    <source>
        <strain evidence="2 3">JCM 31653</strain>
    </source>
</reference>
<evidence type="ECO:0000313" key="2">
    <source>
        <dbReference type="EMBL" id="TGE26076.1"/>
    </source>
</evidence>
<accession>A0A4Z0Q9H3</accession>
<protein>
    <submittedName>
        <fullName evidence="2">DUF4365 domain-containing protein</fullName>
    </submittedName>
</protein>
<dbReference type="Pfam" id="PF14280">
    <property type="entry name" value="DUF4365"/>
    <property type="match status" value="1"/>
</dbReference>
<name>A0A4Z0Q9H3_9BACT</name>
<dbReference type="InterPro" id="IPR025375">
    <property type="entry name" value="DUF4365"/>
</dbReference>
<comment type="caution">
    <text evidence="2">The sequence shown here is derived from an EMBL/GenBank/DDBJ whole genome shotgun (WGS) entry which is preliminary data.</text>
</comment>
<dbReference type="OrthoDB" id="974896at2"/>
<keyword evidence="3" id="KW-1185">Reference proteome</keyword>
<dbReference type="Proteomes" id="UP000297549">
    <property type="component" value="Unassembled WGS sequence"/>
</dbReference>